<evidence type="ECO:0000256" key="6">
    <source>
        <dbReference type="PROSITE-ProRule" id="PRU00050"/>
    </source>
</evidence>
<dbReference type="Proteomes" id="UP000011744">
    <property type="component" value="Unassembled WGS sequence"/>
</dbReference>
<evidence type="ECO:0000256" key="1">
    <source>
        <dbReference type="ARBA" id="ARBA00001541"/>
    </source>
</evidence>
<name>M2ZKM6_9PROT</name>
<keyword evidence="6" id="KW-0145">Chemotaxis</keyword>
<dbReference type="SUPFAM" id="SSF47757">
    <property type="entry name" value="Chemotaxis receptor methyltransferase CheR, N-terminal domain"/>
    <property type="match status" value="1"/>
</dbReference>
<dbReference type="PANTHER" id="PTHR24422:SF10">
    <property type="entry name" value="CHEMOTAXIS PROTEIN METHYLTRANSFERASE 2"/>
    <property type="match status" value="1"/>
</dbReference>
<feature type="domain" description="CheB-type methylesterase" evidence="8">
    <location>
        <begin position="3"/>
        <end position="183"/>
    </location>
</feature>
<evidence type="ECO:0000259" key="9">
    <source>
        <dbReference type="PROSITE" id="PS50123"/>
    </source>
</evidence>
<dbReference type="PROSITE" id="PS50122">
    <property type="entry name" value="CHEB"/>
    <property type="match status" value="1"/>
</dbReference>
<keyword evidence="7" id="KW-0472">Membrane</keyword>
<comment type="catalytic activity">
    <reaction evidence="1">
        <text>L-glutamyl-[protein] + S-adenosyl-L-methionine = [protein]-L-glutamate 5-O-methyl ester + S-adenosyl-L-homocysteine</text>
        <dbReference type="Rhea" id="RHEA:24452"/>
        <dbReference type="Rhea" id="RHEA-COMP:10208"/>
        <dbReference type="Rhea" id="RHEA-COMP:10311"/>
        <dbReference type="ChEBI" id="CHEBI:29973"/>
        <dbReference type="ChEBI" id="CHEBI:57856"/>
        <dbReference type="ChEBI" id="CHEBI:59789"/>
        <dbReference type="ChEBI" id="CHEBI:82795"/>
        <dbReference type="EC" id="2.1.1.80"/>
    </reaction>
</comment>
<keyword evidence="5" id="KW-0949">S-adenosyl-L-methionine</keyword>
<dbReference type="eggNOG" id="COG2201">
    <property type="taxonomic scope" value="Bacteria"/>
</dbReference>
<dbReference type="PATRIC" id="fig|1244869.3.peg.4221"/>
<dbReference type="InterPro" id="IPR029063">
    <property type="entry name" value="SAM-dependent_MTases_sf"/>
</dbReference>
<feature type="active site" evidence="6">
    <location>
        <position position="135"/>
    </location>
</feature>
<feature type="domain" description="CheR-type methyltransferase" evidence="9">
    <location>
        <begin position="205"/>
        <end position="478"/>
    </location>
</feature>
<dbReference type="InterPro" id="IPR000673">
    <property type="entry name" value="Sig_transdc_resp-reg_Me-estase"/>
</dbReference>
<keyword evidence="6" id="KW-0378">Hydrolase</keyword>
<dbReference type="STRING" id="1244869.H261_21376"/>
<keyword evidence="7" id="KW-0812">Transmembrane</keyword>
<dbReference type="GO" id="GO:0005737">
    <property type="term" value="C:cytoplasm"/>
    <property type="evidence" value="ECO:0007669"/>
    <property type="project" value="InterPro"/>
</dbReference>
<dbReference type="PANTHER" id="PTHR24422">
    <property type="entry name" value="CHEMOTAXIS PROTEIN METHYLTRANSFERASE"/>
    <property type="match status" value="1"/>
</dbReference>
<dbReference type="InterPro" id="IPR022641">
    <property type="entry name" value="CheR_N"/>
</dbReference>
<evidence type="ECO:0000256" key="3">
    <source>
        <dbReference type="ARBA" id="ARBA00022603"/>
    </source>
</evidence>
<dbReference type="SMART" id="SM00138">
    <property type="entry name" value="MeTrc"/>
    <property type="match status" value="1"/>
</dbReference>
<dbReference type="Pfam" id="PF01739">
    <property type="entry name" value="CheR"/>
    <property type="match status" value="1"/>
</dbReference>
<evidence type="ECO:0000256" key="2">
    <source>
        <dbReference type="ARBA" id="ARBA00012534"/>
    </source>
</evidence>
<keyword evidence="4" id="KW-0808">Transferase</keyword>
<evidence type="ECO:0000256" key="5">
    <source>
        <dbReference type="ARBA" id="ARBA00022691"/>
    </source>
</evidence>
<dbReference type="InterPro" id="IPR050903">
    <property type="entry name" value="Bact_Chemotaxis_MeTrfase"/>
</dbReference>
<dbReference type="RefSeq" id="WP_008621780.1">
    <property type="nucleotide sequence ID" value="NZ_AONQ01000099.1"/>
</dbReference>
<accession>M2ZKM6</accession>
<dbReference type="eggNOG" id="COG1352">
    <property type="taxonomic scope" value="Bacteria"/>
</dbReference>
<dbReference type="PRINTS" id="PR00996">
    <property type="entry name" value="CHERMTFRASE"/>
</dbReference>
<evidence type="ECO:0000313" key="10">
    <source>
        <dbReference type="EMBL" id="EME67857.1"/>
    </source>
</evidence>
<dbReference type="InterPro" id="IPR036804">
    <property type="entry name" value="CheR_N_sf"/>
</dbReference>
<feature type="transmembrane region" description="Helical" evidence="7">
    <location>
        <begin position="6"/>
        <end position="27"/>
    </location>
</feature>
<dbReference type="SUPFAM" id="SSF53335">
    <property type="entry name" value="S-adenosyl-L-methionine-dependent methyltransferases"/>
    <property type="match status" value="1"/>
</dbReference>
<evidence type="ECO:0000313" key="11">
    <source>
        <dbReference type="Proteomes" id="UP000011744"/>
    </source>
</evidence>
<evidence type="ECO:0000256" key="4">
    <source>
        <dbReference type="ARBA" id="ARBA00022679"/>
    </source>
</evidence>
<dbReference type="AlphaFoldDB" id="M2ZKM6"/>
<comment type="caution">
    <text evidence="10">The sequence shown here is derived from an EMBL/GenBank/DDBJ whole genome shotgun (WGS) entry which is preliminary data.</text>
</comment>
<dbReference type="GO" id="GO:0006935">
    <property type="term" value="P:chemotaxis"/>
    <property type="evidence" value="ECO:0007669"/>
    <property type="project" value="UniProtKB-UniRule"/>
</dbReference>
<dbReference type="Gene3D" id="1.10.155.10">
    <property type="entry name" value="Chemotaxis receptor methyltransferase CheR, N-terminal domain"/>
    <property type="match status" value="1"/>
</dbReference>
<dbReference type="InterPro" id="IPR022642">
    <property type="entry name" value="CheR_C"/>
</dbReference>
<dbReference type="Gene3D" id="3.40.50.180">
    <property type="entry name" value="Methylesterase CheB, C-terminal domain"/>
    <property type="match status" value="1"/>
</dbReference>
<dbReference type="CDD" id="cd16434">
    <property type="entry name" value="CheB-CheR_fusion"/>
    <property type="match status" value="1"/>
</dbReference>
<dbReference type="Gene3D" id="3.40.50.150">
    <property type="entry name" value="Vaccinia Virus protein VP39"/>
    <property type="match status" value="1"/>
</dbReference>
<evidence type="ECO:0000256" key="7">
    <source>
        <dbReference type="SAM" id="Phobius"/>
    </source>
</evidence>
<keyword evidence="11" id="KW-1185">Reference proteome</keyword>
<keyword evidence="7" id="KW-1133">Transmembrane helix</keyword>
<evidence type="ECO:0000259" key="8">
    <source>
        <dbReference type="PROSITE" id="PS50122"/>
    </source>
</evidence>
<protein>
    <recommendedName>
        <fullName evidence="2">protein-glutamate O-methyltransferase</fullName>
        <ecNumber evidence="2">2.1.1.80</ecNumber>
    </recommendedName>
</protein>
<dbReference type="OrthoDB" id="9816309at2"/>
<sequence length="478" mass="51987">MTQAPSLHIAGIGASAGGLEAMLLMFARLRPTGRIAYVVAQHMADNGHSDLVVRLIQRESVLPVLLAEPGGRLRADTVTVIPAGRDGLVRGETLRLADPAPEHLSTPSVNALFASIAESCGPAAIGIILSGAGSDGTAGCRAIRGVGGLTLAQEPSEAKFDGMPEAAIRAGGIDEVLPVERIGDFLGLRFPGGVPAAIPPGQVPSAPAVPEAARRNLEYLIQRVHEATGIDFSSYKEETLLRRLEKRKSVLGVASDEAYQALVRRDPEELRVLQHLFLVSVSSFFRDRESFRVLERVLAGIIAEKPDGEPIRVWVPGCASGEEPYTLAIILSELRGGLGRTHPVRITATDLNPEALAMAREGVYRKTAFKETDETLRDRYFLPRGQHYEILPEIRGCVTFEQRDVLVGTPPGDLDLVSCRNLLIYMKSLLQDSLVKVFHRCLRPQGLLFIGPSESLGFVGNSLFGPVDHYHRLFRRRR</sequence>
<feature type="active site" evidence="6">
    <location>
        <position position="42"/>
    </location>
</feature>
<dbReference type="Pfam" id="PF01339">
    <property type="entry name" value="CheB_methylest"/>
    <property type="match status" value="1"/>
</dbReference>
<dbReference type="InterPro" id="IPR035909">
    <property type="entry name" value="CheB_C"/>
</dbReference>
<dbReference type="GO" id="GO:0032259">
    <property type="term" value="P:methylation"/>
    <property type="evidence" value="ECO:0007669"/>
    <property type="project" value="UniProtKB-KW"/>
</dbReference>
<dbReference type="EC" id="2.1.1.80" evidence="2"/>
<dbReference type="EMBL" id="AONQ01000099">
    <property type="protein sequence ID" value="EME67857.1"/>
    <property type="molecule type" value="Genomic_DNA"/>
</dbReference>
<dbReference type="PROSITE" id="PS50123">
    <property type="entry name" value="CHER"/>
    <property type="match status" value="1"/>
</dbReference>
<dbReference type="GO" id="GO:0008983">
    <property type="term" value="F:protein-glutamate O-methyltransferase activity"/>
    <property type="evidence" value="ECO:0007669"/>
    <property type="project" value="UniProtKB-EC"/>
</dbReference>
<dbReference type="GO" id="GO:0008984">
    <property type="term" value="F:protein-glutamate methylesterase activity"/>
    <property type="evidence" value="ECO:0007669"/>
    <property type="project" value="InterPro"/>
</dbReference>
<organism evidence="10 11">
    <name type="scientific">Paramagnetospirillum caucaseum</name>
    <dbReference type="NCBI Taxonomy" id="1244869"/>
    <lineage>
        <taxon>Bacteria</taxon>
        <taxon>Pseudomonadati</taxon>
        <taxon>Pseudomonadota</taxon>
        <taxon>Alphaproteobacteria</taxon>
        <taxon>Rhodospirillales</taxon>
        <taxon>Magnetospirillaceae</taxon>
        <taxon>Paramagnetospirillum</taxon>
    </lineage>
</organism>
<dbReference type="Pfam" id="PF03705">
    <property type="entry name" value="CheR_N"/>
    <property type="match status" value="1"/>
</dbReference>
<reference evidence="10 11" key="1">
    <citation type="journal article" date="2014" name="Genome Announc.">
        <title>Draft Genome Sequence of Magnetospirillum sp. Strain SO-1, a Freshwater Magnetotactic Bacterium Isolated from the Ol'khovka River, Russia.</title>
        <authorList>
            <person name="Grouzdev D.S."/>
            <person name="Dziuba M.V."/>
            <person name="Sukhacheva M.S."/>
            <person name="Mardanov A.V."/>
            <person name="Beletskiy A.V."/>
            <person name="Kuznetsov B.B."/>
            <person name="Skryabin K.G."/>
        </authorList>
    </citation>
    <scope>NUCLEOTIDE SEQUENCE [LARGE SCALE GENOMIC DNA]</scope>
    <source>
        <strain evidence="10 11">SO-1</strain>
    </source>
</reference>
<proteinExistence type="predicted"/>
<gene>
    <name evidence="10" type="ORF">H261_21376</name>
</gene>
<dbReference type="InterPro" id="IPR000780">
    <property type="entry name" value="CheR_MeTrfase"/>
</dbReference>
<dbReference type="SUPFAM" id="SSF52738">
    <property type="entry name" value="Methylesterase CheB, C-terminal domain"/>
    <property type="match status" value="1"/>
</dbReference>
<keyword evidence="3 10" id="KW-0489">Methyltransferase</keyword>
<feature type="active site" evidence="6">
    <location>
        <position position="15"/>
    </location>
</feature>
<dbReference type="GO" id="GO:0000156">
    <property type="term" value="F:phosphorelay response regulator activity"/>
    <property type="evidence" value="ECO:0007669"/>
    <property type="project" value="InterPro"/>
</dbReference>